<dbReference type="PANTHER" id="PTHR30346:SF30">
    <property type="entry name" value="SMALL NEUTRAL PROTEASE REGULATORY PROTEIN"/>
    <property type="match status" value="1"/>
</dbReference>
<dbReference type="GO" id="GO:0003700">
    <property type="term" value="F:DNA-binding transcription factor activity"/>
    <property type="evidence" value="ECO:0007669"/>
    <property type="project" value="InterPro"/>
</dbReference>
<dbReference type="Proteomes" id="UP000198727">
    <property type="component" value="Unassembled WGS sequence"/>
</dbReference>
<sequence length="317" mass="34101">MELEIRHLKILTTVADHGSITRAASVLGVSQPSLTAQLRRIESALGSPLFERSRNGVQPTPFGRTVLAKARAVLAEMADLRLHQPPAASGDEPTELRLGSVPGPLLPTTVSRLVDAAEHTLEVHAHTEASVAALLGLVQAGRLDAAMVAQISGFEIPLPEGVRRSVIVPVEPVFVALSEQHPLAGKEVVDLAELADEQWLVDPQEDFGGAAFLRAACRDAGFEPVIAHEVSDVSTARGFLTSGRCISLAQATSQEGRGIVVRPLLGDPLTLRMELVWSPACPVDPELMRRCAAEAYLRLVDRNPSYERWWAEHGQVG</sequence>
<keyword evidence="2" id="KW-0805">Transcription regulation</keyword>
<dbReference type="PRINTS" id="PR00039">
    <property type="entry name" value="HTHLYSR"/>
</dbReference>
<dbReference type="SUPFAM" id="SSF46785">
    <property type="entry name" value="Winged helix' DNA-binding domain"/>
    <property type="match status" value="1"/>
</dbReference>
<name>A0A1I5P4F4_9PSEU</name>
<evidence type="ECO:0000256" key="2">
    <source>
        <dbReference type="ARBA" id="ARBA00023015"/>
    </source>
</evidence>
<feature type="domain" description="HTH lysR-type" evidence="5">
    <location>
        <begin position="3"/>
        <end position="60"/>
    </location>
</feature>
<dbReference type="InterPro" id="IPR000847">
    <property type="entry name" value="LysR_HTH_N"/>
</dbReference>
<dbReference type="AlphaFoldDB" id="A0A1I5P4F4"/>
<dbReference type="PANTHER" id="PTHR30346">
    <property type="entry name" value="TRANSCRIPTIONAL DUAL REGULATOR HCAR-RELATED"/>
    <property type="match status" value="1"/>
</dbReference>
<dbReference type="Gene3D" id="1.10.10.10">
    <property type="entry name" value="Winged helix-like DNA-binding domain superfamily/Winged helix DNA-binding domain"/>
    <property type="match status" value="1"/>
</dbReference>
<comment type="similarity">
    <text evidence="1">Belongs to the LysR transcriptional regulatory family.</text>
</comment>
<evidence type="ECO:0000259" key="5">
    <source>
        <dbReference type="PROSITE" id="PS50931"/>
    </source>
</evidence>
<dbReference type="GO" id="GO:0003677">
    <property type="term" value="F:DNA binding"/>
    <property type="evidence" value="ECO:0007669"/>
    <property type="project" value="UniProtKB-KW"/>
</dbReference>
<dbReference type="Pfam" id="PF00126">
    <property type="entry name" value="HTH_1"/>
    <property type="match status" value="1"/>
</dbReference>
<dbReference type="GO" id="GO:0032993">
    <property type="term" value="C:protein-DNA complex"/>
    <property type="evidence" value="ECO:0007669"/>
    <property type="project" value="TreeGrafter"/>
</dbReference>
<reference evidence="7" key="1">
    <citation type="submission" date="2016-10" db="EMBL/GenBank/DDBJ databases">
        <authorList>
            <person name="Varghese N."/>
            <person name="Submissions S."/>
        </authorList>
    </citation>
    <scope>NUCLEOTIDE SEQUENCE [LARGE SCALE GENOMIC DNA]</scope>
    <source>
        <strain evidence="7">CGMCC 4.5579</strain>
    </source>
</reference>
<keyword evidence="7" id="KW-1185">Reference proteome</keyword>
<evidence type="ECO:0000313" key="7">
    <source>
        <dbReference type="Proteomes" id="UP000198727"/>
    </source>
</evidence>
<keyword evidence="3 6" id="KW-0238">DNA-binding</keyword>
<dbReference type="InterPro" id="IPR005119">
    <property type="entry name" value="LysR_subst-bd"/>
</dbReference>
<proteinExistence type="inferred from homology"/>
<dbReference type="SUPFAM" id="SSF53850">
    <property type="entry name" value="Periplasmic binding protein-like II"/>
    <property type="match status" value="1"/>
</dbReference>
<evidence type="ECO:0000256" key="3">
    <source>
        <dbReference type="ARBA" id="ARBA00023125"/>
    </source>
</evidence>
<evidence type="ECO:0000256" key="1">
    <source>
        <dbReference type="ARBA" id="ARBA00009437"/>
    </source>
</evidence>
<dbReference type="PROSITE" id="PS50931">
    <property type="entry name" value="HTH_LYSR"/>
    <property type="match status" value="1"/>
</dbReference>
<dbReference type="STRING" id="587909.SAMN05421810_102142"/>
<evidence type="ECO:0000313" key="6">
    <source>
        <dbReference type="EMBL" id="SFP28843.1"/>
    </source>
</evidence>
<dbReference type="FunFam" id="1.10.10.10:FF:000001">
    <property type="entry name" value="LysR family transcriptional regulator"/>
    <property type="match status" value="1"/>
</dbReference>
<dbReference type="CDD" id="cd08414">
    <property type="entry name" value="PBP2_LTTR_aromatics_like"/>
    <property type="match status" value="1"/>
</dbReference>
<organism evidence="6 7">
    <name type="scientific">Amycolatopsis arida</name>
    <dbReference type="NCBI Taxonomy" id="587909"/>
    <lineage>
        <taxon>Bacteria</taxon>
        <taxon>Bacillati</taxon>
        <taxon>Actinomycetota</taxon>
        <taxon>Actinomycetes</taxon>
        <taxon>Pseudonocardiales</taxon>
        <taxon>Pseudonocardiaceae</taxon>
        <taxon>Amycolatopsis</taxon>
    </lineage>
</organism>
<protein>
    <submittedName>
        <fullName evidence="6">DNA-binding transcriptional regulator, LysR family</fullName>
    </submittedName>
</protein>
<dbReference type="InterPro" id="IPR036388">
    <property type="entry name" value="WH-like_DNA-bd_sf"/>
</dbReference>
<keyword evidence="4" id="KW-0804">Transcription</keyword>
<gene>
    <name evidence="6" type="ORF">SAMN05421810_102142</name>
</gene>
<dbReference type="Pfam" id="PF03466">
    <property type="entry name" value="LysR_substrate"/>
    <property type="match status" value="1"/>
</dbReference>
<dbReference type="Gene3D" id="3.40.190.10">
    <property type="entry name" value="Periplasmic binding protein-like II"/>
    <property type="match status" value="2"/>
</dbReference>
<evidence type="ECO:0000256" key="4">
    <source>
        <dbReference type="ARBA" id="ARBA00023163"/>
    </source>
</evidence>
<accession>A0A1I5P4F4</accession>
<dbReference type="InterPro" id="IPR036390">
    <property type="entry name" value="WH_DNA-bd_sf"/>
</dbReference>
<dbReference type="RefSeq" id="WP_166677550.1">
    <property type="nucleotide sequence ID" value="NZ_FOWW01000002.1"/>
</dbReference>
<dbReference type="EMBL" id="FOWW01000002">
    <property type="protein sequence ID" value="SFP28843.1"/>
    <property type="molecule type" value="Genomic_DNA"/>
</dbReference>